<dbReference type="GO" id="GO:0005783">
    <property type="term" value="C:endoplasmic reticulum"/>
    <property type="evidence" value="ECO:0007669"/>
    <property type="project" value="TreeGrafter"/>
</dbReference>
<name>A0A6P7YLW3_9AMPH</name>
<dbReference type="GO" id="GO:0016020">
    <property type="term" value="C:membrane"/>
    <property type="evidence" value="ECO:0007669"/>
    <property type="project" value="UniProtKB-SubCell"/>
</dbReference>
<evidence type="ECO:0000313" key="8">
    <source>
        <dbReference type="Proteomes" id="UP000515156"/>
    </source>
</evidence>
<accession>A0A6P7YLW3</accession>
<keyword evidence="8" id="KW-1185">Reference proteome</keyword>
<dbReference type="Pfam" id="PF05934">
    <property type="entry name" value="MCLC"/>
    <property type="match status" value="1"/>
</dbReference>
<dbReference type="InParanoid" id="A0A6P7YLW3"/>
<feature type="transmembrane region" description="Helical" evidence="7">
    <location>
        <begin position="97"/>
        <end position="124"/>
    </location>
</feature>
<proteinExistence type="inferred from homology"/>
<evidence type="ECO:0000256" key="2">
    <source>
        <dbReference type="ARBA" id="ARBA00005944"/>
    </source>
</evidence>
<dbReference type="KEGG" id="muo:115476245"/>
<evidence type="ECO:0000256" key="7">
    <source>
        <dbReference type="SAM" id="Phobius"/>
    </source>
</evidence>
<evidence type="ECO:0000256" key="3">
    <source>
        <dbReference type="ARBA" id="ARBA00015571"/>
    </source>
</evidence>
<dbReference type="Proteomes" id="UP000515156">
    <property type="component" value="Chromosome 8"/>
</dbReference>
<dbReference type="PANTHER" id="PTHR34093">
    <property type="entry name" value="CHLORIDE CHANNEL CLIC-LIKE PROTEIN 1"/>
    <property type="match status" value="1"/>
</dbReference>
<keyword evidence="4 7" id="KW-0812">Transmembrane</keyword>
<keyword evidence="6 7" id="KW-0472">Membrane</keyword>
<dbReference type="RefSeq" id="XP_030068377.1">
    <property type="nucleotide sequence ID" value="XM_030212517.1"/>
</dbReference>
<dbReference type="InterPro" id="IPR009231">
    <property type="entry name" value="Chloride_chnl_CLIC-like"/>
</dbReference>
<feature type="transmembrane region" description="Helical" evidence="7">
    <location>
        <begin position="235"/>
        <end position="254"/>
    </location>
</feature>
<sequence length="277" mass="31528">MCKISNVVARMDSIRTWLLEKIIHLKHTILGTPDPEPVPLYCWSLESPFQTWNIYSKILLAASILLFVAILISLSCRRPVLHSEAKVKRRAAARTPSSPVTVAGLLHAWLQGFVCLLALCMILTVPWEWVRLYQIEVAKKMAVLSEGFAKNCNSENPSFWEMVRICLSWHFAWANDSCEVYYRALMVNPFWEVTPLMAISSAVSRIIVHPLELLSQEMGKSLRNVMKEVPSQWQPFVFILIPLLCFIFPAIIIFKGQCSACATYDKQIITVPLTCTK</sequence>
<dbReference type="PANTHER" id="PTHR34093:SF1">
    <property type="entry name" value="CHLORIDE CHANNEL CLIC-LIKE PROTEIN 1"/>
    <property type="match status" value="1"/>
</dbReference>
<dbReference type="AlphaFoldDB" id="A0A6P7YLW3"/>
<evidence type="ECO:0000256" key="5">
    <source>
        <dbReference type="ARBA" id="ARBA00022989"/>
    </source>
</evidence>
<dbReference type="GeneID" id="115476245"/>
<feature type="transmembrane region" description="Helical" evidence="7">
    <location>
        <begin position="54"/>
        <end position="76"/>
    </location>
</feature>
<evidence type="ECO:0000313" key="9">
    <source>
        <dbReference type="RefSeq" id="XP_030068377.1"/>
    </source>
</evidence>
<feature type="transmembrane region" description="Helical" evidence="7">
    <location>
        <begin position="193"/>
        <end position="214"/>
    </location>
</feature>
<comment type="similarity">
    <text evidence="2">Belongs to the chloride channel MCLC family.</text>
</comment>
<comment type="subcellular location">
    <subcellularLocation>
        <location evidence="1">Membrane</location>
        <topology evidence="1">Multi-pass membrane protein</topology>
    </subcellularLocation>
</comment>
<gene>
    <name evidence="9" type="primary">LOC115476245</name>
</gene>
<evidence type="ECO:0000256" key="4">
    <source>
        <dbReference type="ARBA" id="ARBA00022692"/>
    </source>
</evidence>
<organism evidence="8 9">
    <name type="scientific">Microcaecilia unicolor</name>
    <dbReference type="NCBI Taxonomy" id="1415580"/>
    <lineage>
        <taxon>Eukaryota</taxon>
        <taxon>Metazoa</taxon>
        <taxon>Chordata</taxon>
        <taxon>Craniata</taxon>
        <taxon>Vertebrata</taxon>
        <taxon>Euteleostomi</taxon>
        <taxon>Amphibia</taxon>
        <taxon>Gymnophiona</taxon>
        <taxon>Siphonopidae</taxon>
        <taxon>Microcaecilia</taxon>
    </lineage>
</organism>
<dbReference type="OrthoDB" id="10037397at2759"/>
<dbReference type="GO" id="GO:0005254">
    <property type="term" value="F:chloride channel activity"/>
    <property type="evidence" value="ECO:0007669"/>
    <property type="project" value="TreeGrafter"/>
</dbReference>
<reference evidence="9" key="1">
    <citation type="submission" date="2025-08" db="UniProtKB">
        <authorList>
            <consortium name="RefSeq"/>
        </authorList>
    </citation>
    <scope>IDENTIFICATION</scope>
</reference>
<protein>
    <recommendedName>
        <fullName evidence="3">Chloride channel CLIC-like protein 1</fullName>
    </recommendedName>
</protein>
<keyword evidence="5 7" id="KW-1133">Transmembrane helix</keyword>
<evidence type="ECO:0000256" key="1">
    <source>
        <dbReference type="ARBA" id="ARBA00004141"/>
    </source>
</evidence>
<evidence type="ECO:0000256" key="6">
    <source>
        <dbReference type="ARBA" id="ARBA00023136"/>
    </source>
</evidence>